<dbReference type="Pfam" id="PF22638">
    <property type="entry name" value="FlgK_D1"/>
    <property type="match status" value="1"/>
</dbReference>
<dbReference type="PANTHER" id="PTHR30033:SF1">
    <property type="entry name" value="FLAGELLAR HOOK-ASSOCIATED PROTEIN 1"/>
    <property type="match status" value="1"/>
</dbReference>
<comment type="caution">
    <text evidence="9">The sequence shown here is derived from an EMBL/GenBank/DDBJ whole genome shotgun (WGS) entry which is preliminary data.</text>
</comment>
<keyword evidence="5" id="KW-0964">Secreted</keyword>
<evidence type="ECO:0000313" key="10">
    <source>
        <dbReference type="Proteomes" id="UP001221217"/>
    </source>
</evidence>
<dbReference type="EMBL" id="JAQQAL010000039">
    <property type="protein sequence ID" value="MDC7228032.1"/>
    <property type="molecule type" value="Genomic_DNA"/>
</dbReference>
<dbReference type="InterPro" id="IPR002371">
    <property type="entry name" value="FlgK"/>
</dbReference>
<dbReference type="Pfam" id="PF06429">
    <property type="entry name" value="Flg_bbr_C"/>
    <property type="match status" value="1"/>
</dbReference>
<keyword evidence="9" id="KW-0969">Cilium</keyword>
<dbReference type="Proteomes" id="UP001221217">
    <property type="component" value="Unassembled WGS sequence"/>
</dbReference>
<evidence type="ECO:0000256" key="3">
    <source>
        <dbReference type="ARBA" id="ARBA00009677"/>
    </source>
</evidence>
<organism evidence="9 10">
    <name type="scientific">Candidatus Thalassospirochaeta sargassi</name>
    <dbReference type="NCBI Taxonomy" id="3119039"/>
    <lineage>
        <taxon>Bacteria</taxon>
        <taxon>Pseudomonadati</taxon>
        <taxon>Spirochaetota</taxon>
        <taxon>Spirochaetia</taxon>
        <taxon>Spirochaetales</taxon>
        <taxon>Spirochaetaceae</taxon>
        <taxon>Candidatus Thalassospirochaeta</taxon>
    </lineage>
</organism>
<dbReference type="PANTHER" id="PTHR30033">
    <property type="entry name" value="FLAGELLAR HOOK-ASSOCIATED PROTEIN 1"/>
    <property type="match status" value="1"/>
</dbReference>
<keyword evidence="9" id="KW-0282">Flagellum</keyword>
<keyword evidence="6" id="KW-0975">Bacterial flagellum</keyword>
<reference evidence="9 10" key="1">
    <citation type="submission" date="2022-12" db="EMBL/GenBank/DDBJ databases">
        <title>Metagenome assembled genome from gulf of manar.</title>
        <authorList>
            <person name="Kohli P."/>
            <person name="Pk S."/>
            <person name="Venkata Ramana C."/>
            <person name="Sasikala C."/>
        </authorList>
    </citation>
    <scope>NUCLEOTIDE SEQUENCE [LARGE SCALE GENOMIC DNA]</scope>
    <source>
        <strain evidence="9">JB008</strain>
    </source>
</reference>
<sequence length="625" mass="68325">MQSTFSGIELGKRSLIAHTQGLSTIGHNVSNASVDGYSRQRVEMSATDPIYMPGLNRENTPGQIGQGVQVNRVERIRDEILENRIVAQGDDQGWWEARDKYILMVEQVYNEPTEASVRNLMDKFWESWQELSLHPDELPARQAVIERGQALADGIETRYQSLSDIRSMIDEDVQVTVDRVNAILDEIGGLNEQIVKIEAVGDNPNDLYDQRDRLVRDLSSIINITTDGRDPDEFTIHTGGLHLMQGRLIHGLEAVPDPQNEGYLNVVWAESGEDAWFGGGKLASLIQLRDGDVRSEIQNFDMMTVNFVDLVNENHSAGYGLNGKTGVDFFKEYPFINNVAGNYDRSGDGEYDSSWIFRINGSNSLEAQEQIGLSGTISLSAADGINEISYYPTDTVQDVVDRINYSGSEVTAGLNRLGQLTLKAAPAAELGNPDFVIRHVEDSGQFLVGYSGILAASGAEGAYDWETADAVNQLQGPETLFAVAPLSHPSGYVEISDTIKNDPAAVAAGFGENGRPAKPGDGSAAISIAALRNNSVMVGNVPGFDEYFAKTIADIGLRGETAERALETEDIIMKELTGLQESISGVNMDEELANMIKFQHGYTAAARVVNTFDEMLDTIINRMGV</sequence>
<evidence type="ECO:0000256" key="5">
    <source>
        <dbReference type="ARBA" id="ARBA00022525"/>
    </source>
</evidence>
<accession>A0AAJ1MKP5</accession>
<dbReference type="GO" id="GO:0044780">
    <property type="term" value="P:bacterial-type flagellum assembly"/>
    <property type="evidence" value="ECO:0007669"/>
    <property type="project" value="InterPro"/>
</dbReference>
<evidence type="ECO:0000259" key="8">
    <source>
        <dbReference type="Pfam" id="PF22638"/>
    </source>
</evidence>
<dbReference type="GO" id="GO:0009424">
    <property type="term" value="C:bacterial-type flagellum hook"/>
    <property type="evidence" value="ECO:0007669"/>
    <property type="project" value="InterPro"/>
</dbReference>
<dbReference type="GO" id="GO:0005198">
    <property type="term" value="F:structural molecule activity"/>
    <property type="evidence" value="ECO:0007669"/>
    <property type="project" value="InterPro"/>
</dbReference>
<evidence type="ECO:0000313" key="9">
    <source>
        <dbReference type="EMBL" id="MDC7228032.1"/>
    </source>
</evidence>
<dbReference type="NCBIfam" id="TIGR02492">
    <property type="entry name" value="flgK_ends"/>
    <property type="match status" value="1"/>
</dbReference>
<evidence type="ECO:0000256" key="1">
    <source>
        <dbReference type="ARBA" id="ARBA00004365"/>
    </source>
</evidence>
<dbReference type="GO" id="GO:0005576">
    <property type="term" value="C:extracellular region"/>
    <property type="evidence" value="ECO:0007669"/>
    <property type="project" value="UniProtKB-SubCell"/>
</dbReference>
<gene>
    <name evidence="9" type="primary">flgK</name>
    <name evidence="9" type="ORF">PQJ61_14815</name>
</gene>
<evidence type="ECO:0000259" key="7">
    <source>
        <dbReference type="Pfam" id="PF06429"/>
    </source>
</evidence>
<dbReference type="SUPFAM" id="SSF64518">
    <property type="entry name" value="Phase 1 flagellin"/>
    <property type="match status" value="1"/>
</dbReference>
<dbReference type="InterPro" id="IPR053927">
    <property type="entry name" value="FlgK_helical"/>
</dbReference>
<comment type="subcellular location">
    <subcellularLocation>
        <location evidence="1">Bacterial flagellum</location>
    </subcellularLocation>
    <subcellularLocation>
        <location evidence="2">Secreted</location>
    </subcellularLocation>
</comment>
<evidence type="ECO:0000256" key="2">
    <source>
        <dbReference type="ARBA" id="ARBA00004613"/>
    </source>
</evidence>
<evidence type="ECO:0000256" key="4">
    <source>
        <dbReference type="ARBA" id="ARBA00016244"/>
    </source>
</evidence>
<protein>
    <recommendedName>
        <fullName evidence="4">Flagellar hook-associated protein 1</fullName>
    </recommendedName>
</protein>
<comment type="similarity">
    <text evidence="3">Belongs to the flagella basal body rod proteins family.</text>
</comment>
<feature type="domain" description="Flagellar hook-associated protein FlgK helical" evidence="8">
    <location>
        <begin position="104"/>
        <end position="330"/>
    </location>
</feature>
<keyword evidence="9" id="KW-0966">Cell projection</keyword>
<name>A0AAJ1MKP5_9SPIO</name>
<feature type="domain" description="Flagellar basal-body/hook protein C-terminal" evidence="7">
    <location>
        <begin position="583"/>
        <end position="621"/>
    </location>
</feature>
<proteinExistence type="inferred from homology"/>
<evidence type="ECO:0000256" key="6">
    <source>
        <dbReference type="ARBA" id="ARBA00023143"/>
    </source>
</evidence>
<dbReference type="AlphaFoldDB" id="A0AAJ1MKP5"/>
<dbReference type="InterPro" id="IPR010930">
    <property type="entry name" value="Flg_bb/hook_C_dom"/>
</dbReference>